<keyword evidence="1" id="KW-1185">Reference proteome</keyword>
<proteinExistence type="predicted"/>
<protein>
    <submittedName>
        <fullName evidence="2">Ovule protein</fullName>
    </submittedName>
</protein>
<sequence length="77" mass="8697">MLNCWSEVAKSNNSDASVKLKLVLWAYKSEVLDPVRKQRCQIHCLLLESSLTPSDTSAKLIYIPNKDFSNHCPTFVA</sequence>
<evidence type="ECO:0000313" key="2">
    <source>
        <dbReference type="WBParaSite" id="SMUV_0000139901-mRNA-1"/>
    </source>
</evidence>
<accession>A0A0N5AB73</accession>
<dbReference type="AlphaFoldDB" id="A0A0N5AB73"/>
<dbReference type="Proteomes" id="UP000046393">
    <property type="component" value="Unplaced"/>
</dbReference>
<reference evidence="2" key="1">
    <citation type="submission" date="2017-02" db="UniProtKB">
        <authorList>
            <consortium name="WormBaseParasite"/>
        </authorList>
    </citation>
    <scope>IDENTIFICATION</scope>
</reference>
<name>A0A0N5AB73_9BILA</name>
<evidence type="ECO:0000313" key="1">
    <source>
        <dbReference type="Proteomes" id="UP000046393"/>
    </source>
</evidence>
<organism evidence="1 2">
    <name type="scientific">Syphacia muris</name>
    <dbReference type="NCBI Taxonomy" id="451379"/>
    <lineage>
        <taxon>Eukaryota</taxon>
        <taxon>Metazoa</taxon>
        <taxon>Ecdysozoa</taxon>
        <taxon>Nematoda</taxon>
        <taxon>Chromadorea</taxon>
        <taxon>Rhabditida</taxon>
        <taxon>Spirurina</taxon>
        <taxon>Oxyuridomorpha</taxon>
        <taxon>Oxyuroidea</taxon>
        <taxon>Oxyuridae</taxon>
        <taxon>Syphacia</taxon>
    </lineage>
</organism>
<dbReference type="WBParaSite" id="SMUV_0000139901-mRNA-1">
    <property type="protein sequence ID" value="SMUV_0000139901-mRNA-1"/>
    <property type="gene ID" value="SMUV_0000139901"/>
</dbReference>